<protein>
    <recommendedName>
        <fullName evidence="3">SAP domain-containing protein</fullName>
    </recommendedName>
</protein>
<accession>A9NKA8</accession>
<feature type="domain" description="SAP" evidence="3">
    <location>
        <begin position="137"/>
        <end position="171"/>
    </location>
</feature>
<sequence>MDSGRSASSSPPPANSGAGQYLKDLPSRGFFANAVPSSSPGGLRVYICDHDTSPPENQIIKTDSTNILIRSLTLNKSKGDSKLKDVNGRTAAENSKGKRPAERPADEKLIAKKASTGSNPGSSKKEGGSIQLSDREIQMSTVERLRSLLRERGLSTKGKKEELIARLRQESLAVGAKNSSNSCNKN</sequence>
<feature type="compositionally biased region" description="Basic and acidic residues" evidence="2">
    <location>
        <begin position="78"/>
        <end position="87"/>
    </location>
</feature>
<evidence type="ECO:0000259" key="3">
    <source>
        <dbReference type="PROSITE" id="PS50800"/>
    </source>
</evidence>
<dbReference type="Gene3D" id="1.10.720.30">
    <property type="entry name" value="SAP domain"/>
    <property type="match status" value="1"/>
</dbReference>
<organism evidence="4">
    <name type="scientific">Picea sitchensis</name>
    <name type="common">Sitka spruce</name>
    <name type="synonym">Pinus sitchensis</name>
    <dbReference type="NCBI Taxonomy" id="3332"/>
    <lineage>
        <taxon>Eukaryota</taxon>
        <taxon>Viridiplantae</taxon>
        <taxon>Streptophyta</taxon>
        <taxon>Embryophyta</taxon>
        <taxon>Tracheophyta</taxon>
        <taxon>Spermatophyta</taxon>
        <taxon>Pinopsida</taxon>
        <taxon>Pinidae</taxon>
        <taxon>Conifers I</taxon>
        <taxon>Pinales</taxon>
        <taxon>Pinaceae</taxon>
        <taxon>Picea</taxon>
    </lineage>
</organism>
<dbReference type="EMBL" id="EF081684">
    <property type="protein sequence ID" value="ABK21069.1"/>
    <property type="molecule type" value="mRNA"/>
</dbReference>
<dbReference type="PANTHER" id="PTHR31879:SF2">
    <property type="entry name" value="DET1- AND DDB1-ASSOCIATED PROTEIN 1"/>
    <property type="match status" value="1"/>
</dbReference>
<feature type="compositionally biased region" description="Low complexity" evidence="2">
    <location>
        <begin position="1"/>
        <end position="19"/>
    </location>
</feature>
<name>A9NKA8_PICSI</name>
<dbReference type="Pfam" id="PF02037">
    <property type="entry name" value="SAP"/>
    <property type="match status" value="1"/>
</dbReference>
<dbReference type="InterPro" id="IPR036361">
    <property type="entry name" value="SAP_dom_sf"/>
</dbReference>
<comment type="similarity">
    <text evidence="1">Belongs to the DDA1 family.</text>
</comment>
<dbReference type="InterPro" id="IPR003034">
    <property type="entry name" value="SAP_dom"/>
</dbReference>
<dbReference type="PANTHER" id="PTHR31879">
    <property type="entry name" value="DET1- AND DDB1-ASSOCIATED PROTEIN 1"/>
    <property type="match status" value="1"/>
</dbReference>
<evidence type="ECO:0000313" key="5">
    <source>
        <dbReference type="EMBL" id="ABK25987.1"/>
    </source>
</evidence>
<feature type="compositionally biased region" description="Polar residues" evidence="2">
    <location>
        <begin position="54"/>
        <end position="63"/>
    </location>
</feature>
<dbReference type="PROSITE" id="PS50800">
    <property type="entry name" value="SAP"/>
    <property type="match status" value="1"/>
</dbReference>
<feature type="region of interest" description="Disordered" evidence="2">
    <location>
        <begin position="78"/>
        <end position="137"/>
    </location>
</feature>
<evidence type="ECO:0000256" key="2">
    <source>
        <dbReference type="SAM" id="MobiDB-lite"/>
    </source>
</evidence>
<dbReference type="SUPFAM" id="SSF68906">
    <property type="entry name" value="SAP domain"/>
    <property type="match status" value="1"/>
</dbReference>
<dbReference type="Pfam" id="PF10172">
    <property type="entry name" value="DDA1"/>
    <property type="match status" value="1"/>
</dbReference>
<feature type="compositionally biased region" description="Basic and acidic residues" evidence="2">
    <location>
        <begin position="95"/>
        <end position="110"/>
    </location>
</feature>
<dbReference type="InterPro" id="IPR018276">
    <property type="entry name" value="DDA1_dom"/>
</dbReference>
<dbReference type="GO" id="GO:0080008">
    <property type="term" value="C:Cul4-RING E3 ubiquitin ligase complex"/>
    <property type="evidence" value="ECO:0007669"/>
    <property type="project" value="TreeGrafter"/>
</dbReference>
<feature type="region of interest" description="Disordered" evidence="2">
    <location>
        <begin position="1"/>
        <end position="63"/>
    </location>
</feature>
<proteinExistence type="evidence at transcript level"/>
<dbReference type="EMBL" id="EF086731">
    <property type="protein sequence ID" value="ABK25987.1"/>
    <property type="molecule type" value="mRNA"/>
</dbReference>
<dbReference type="GO" id="GO:0032436">
    <property type="term" value="P:positive regulation of proteasomal ubiquitin-dependent protein catabolic process"/>
    <property type="evidence" value="ECO:0007669"/>
    <property type="project" value="TreeGrafter"/>
</dbReference>
<dbReference type="SMART" id="SM00513">
    <property type="entry name" value="SAP"/>
    <property type="match status" value="1"/>
</dbReference>
<evidence type="ECO:0000256" key="1">
    <source>
        <dbReference type="ARBA" id="ARBA00008042"/>
    </source>
</evidence>
<evidence type="ECO:0000313" key="4">
    <source>
        <dbReference type="EMBL" id="ABK21069.1"/>
    </source>
</evidence>
<dbReference type="OMA" id="PIYVCLH"/>
<dbReference type="EMBL" id="EF084833">
    <property type="protein sequence ID" value="ABK24142.1"/>
    <property type="molecule type" value="mRNA"/>
</dbReference>
<feature type="compositionally biased region" description="Basic and acidic residues" evidence="2">
    <location>
        <begin position="123"/>
        <end position="137"/>
    </location>
</feature>
<dbReference type="InterPro" id="IPR033575">
    <property type="entry name" value="DDA1-like"/>
</dbReference>
<dbReference type="AlphaFoldDB" id="A9NKA8"/>
<reference evidence="4" key="1">
    <citation type="journal article" date="2008" name="BMC Genomics">
        <title>A conifer genomics resource of 200,000 spruce (Picea spp.) ESTs and 6,464 high-quality, sequence-finished full-length cDNAs for Sitka spruce (Picea sitchensis).</title>
        <authorList>
            <person name="Ralph S.G."/>
            <person name="Chun H.J."/>
            <person name="Kolosova N."/>
            <person name="Cooper D."/>
            <person name="Oddy C."/>
            <person name="Ritland C.E."/>
            <person name="Kirkpatrick R."/>
            <person name="Moore R."/>
            <person name="Barber S."/>
            <person name="Holt R.A."/>
            <person name="Jones S.J."/>
            <person name="Marra M.A."/>
            <person name="Douglas C.J."/>
            <person name="Ritland K."/>
            <person name="Bohlmann J."/>
        </authorList>
    </citation>
    <scope>NUCLEOTIDE SEQUENCE</scope>
    <source>
        <tissue evidence="4">Bark</tissue>
        <tissue evidence="5">Green portion of the leader tissue</tissue>
    </source>
</reference>